<gene>
    <name evidence="1" type="ORF">OIU84_004278</name>
</gene>
<dbReference type="EMBL" id="JAPFFJ010000012">
    <property type="protein sequence ID" value="KAJ6415453.1"/>
    <property type="molecule type" value="Genomic_DNA"/>
</dbReference>
<reference evidence="1 2" key="1">
    <citation type="journal article" date="2023" name="Int. J. Mol. Sci.">
        <title>De Novo Assembly and Annotation of 11 Diverse Shrub Willow (Salix) Genomes Reveals Novel Gene Organization in Sex-Linked Regions.</title>
        <authorList>
            <person name="Hyden B."/>
            <person name="Feng K."/>
            <person name="Yates T.B."/>
            <person name="Jawdy S."/>
            <person name="Cereghino C."/>
            <person name="Smart L.B."/>
            <person name="Muchero W."/>
        </authorList>
    </citation>
    <scope>NUCLEOTIDE SEQUENCE [LARGE SCALE GENOMIC DNA]</scope>
    <source>
        <tissue evidence="1">Shoot tip</tissue>
    </source>
</reference>
<keyword evidence="2" id="KW-1185">Reference proteome</keyword>
<comment type="caution">
    <text evidence="1">The sequence shown here is derived from an EMBL/GenBank/DDBJ whole genome shotgun (WGS) entry which is preliminary data.</text>
</comment>
<accession>A0AAD6P469</accession>
<dbReference type="Proteomes" id="UP001162972">
    <property type="component" value="Chromosome 3"/>
</dbReference>
<evidence type="ECO:0000313" key="2">
    <source>
        <dbReference type="Proteomes" id="UP001162972"/>
    </source>
</evidence>
<sequence length="65" mass="7288">MQKIKSQSKACHAETAWQRTLEAFLALPSPKAGMSHCSFQPQTFPYLTLLQPLGSTISTTHHQEF</sequence>
<proteinExistence type="predicted"/>
<name>A0AAD6P469_9ROSI</name>
<evidence type="ECO:0000313" key="1">
    <source>
        <dbReference type="EMBL" id="KAJ6415453.1"/>
    </source>
</evidence>
<organism evidence="1 2">
    <name type="scientific">Salix udensis</name>
    <dbReference type="NCBI Taxonomy" id="889485"/>
    <lineage>
        <taxon>Eukaryota</taxon>
        <taxon>Viridiplantae</taxon>
        <taxon>Streptophyta</taxon>
        <taxon>Embryophyta</taxon>
        <taxon>Tracheophyta</taxon>
        <taxon>Spermatophyta</taxon>
        <taxon>Magnoliopsida</taxon>
        <taxon>eudicotyledons</taxon>
        <taxon>Gunneridae</taxon>
        <taxon>Pentapetalae</taxon>
        <taxon>rosids</taxon>
        <taxon>fabids</taxon>
        <taxon>Malpighiales</taxon>
        <taxon>Salicaceae</taxon>
        <taxon>Saliceae</taxon>
        <taxon>Salix</taxon>
    </lineage>
</organism>
<protein>
    <submittedName>
        <fullName evidence="1">Uncharacterized protein</fullName>
    </submittedName>
</protein>
<dbReference type="AlphaFoldDB" id="A0AAD6P469"/>